<dbReference type="InterPro" id="IPR019775">
    <property type="entry name" value="WD40_repeat_CS"/>
</dbReference>
<dbReference type="GO" id="GO:0005874">
    <property type="term" value="C:microtubule"/>
    <property type="evidence" value="ECO:0007669"/>
    <property type="project" value="UniProtKB-KW"/>
</dbReference>
<organism evidence="14 15">
    <name type="scientific">Physocladia obscura</name>
    <dbReference type="NCBI Taxonomy" id="109957"/>
    <lineage>
        <taxon>Eukaryota</taxon>
        <taxon>Fungi</taxon>
        <taxon>Fungi incertae sedis</taxon>
        <taxon>Chytridiomycota</taxon>
        <taxon>Chytridiomycota incertae sedis</taxon>
        <taxon>Chytridiomycetes</taxon>
        <taxon>Chytridiales</taxon>
        <taxon>Chytriomycetaceae</taxon>
        <taxon>Physocladia</taxon>
    </lineage>
</organism>
<evidence type="ECO:0000256" key="3">
    <source>
        <dbReference type="ARBA" id="ARBA00022574"/>
    </source>
</evidence>
<dbReference type="HAMAP" id="MF_03141">
    <property type="entry name" value="lis1"/>
    <property type="match status" value="1"/>
</dbReference>
<dbReference type="FunFam" id="1.20.960.30:FF:000002">
    <property type="entry name" value="Platelet-activating factor acetylhydrolase ib"/>
    <property type="match status" value="1"/>
</dbReference>
<dbReference type="Proteomes" id="UP001211907">
    <property type="component" value="Unassembled WGS sequence"/>
</dbReference>
<dbReference type="GO" id="GO:0051301">
    <property type="term" value="P:cell division"/>
    <property type="evidence" value="ECO:0007669"/>
    <property type="project" value="UniProtKB-KW"/>
</dbReference>
<proteinExistence type="inferred from homology"/>
<keyword evidence="7 11" id="KW-0498">Mitosis</keyword>
<dbReference type="InterPro" id="IPR056795">
    <property type="entry name" value="PAC1-like_LisH-like_dom"/>
</dbReference>
<keyword evidence="6" id="KW-0677">Repeat</keyword>
<dbReference type="GO" id="GO:0005875">
    <property type="term" value="C:microtubule associated complex"/>
    <property type="evidence" value="ECO:0007669"/>
    <property type="project" value="UniProtKB-UniRule"/>
</dbReference>
<keyword evidence="10 11" id="KW-0131">Cell cycle</keyword>
<sequence>MAKPLLSDKQKQELNLAILDYLTSNGLSAAASALSTEAEITDFNGDGLQRYSGLLEKKWTSVVRLQKKIIDLESKLSAIDPRKPLSNNDFLPSVPASFVLSGQHRSTVNHVTFHPLFSTVAIASEDATVTIWDAETGEYERTLRGHTKGVHHVTFIGEERNGNLLASSSSDLTIKIWDVLNEYHCIRTLNGHDEIVSSVEFIGIGDFLVSASRDKTIKIWEVATGYCVRTINAHDEWIRKAIPSPDGLSLASCSNDHTIQITETATGNILSAITGHTHVVETIAFAPIAAGKTILAALNQSGEPAVGQFIASGSRDNSIRIWDAVTGVNLFILTGHENWVRNVQFHPNGKFLFSVSDDKTLRVWDLSQPQSDGGVKCICVLEGLHNQFITSLAVHFRRGIVAAGSEDATVSVFKCV</sequence>
<protein>
    <recommendedName>
        <fullName evidence="11">Nuclear distribution protein PAC1</fullName>
    </recommendedName>
    <alternativeName>
        <fullName evidence="11">Lissencephaly-1 homolog</fullName>
        <shortName evidence="11">LIS-1</shortName>
    </alternativeName>
    <alternativeName>
        <fullName evidence="11">nudF homolog</fullName>
    </alternativeName>
</protein>
<comment type="subcellular location">
    <subcellularLocation>
        <location evidence="11">Cytoplasm</location>
        <location evidence="11">Cytoskeleton</location>
    </subcellularLocation>
    <subcellularLocation>
        <location evidence="11">Cytoplasm</location>
        <location evidence="11">Cytoskeleton</location>
        <location evidence="11">Spindle pole</location>
    </subcellularLocation>
    <text evidence="11">Localizes to the plus ends of microtubules at the hyphal tip and the mitotic spindle poles.</text>
</comment>
<accession>A0AAD5SWD4</accession>
<dbReference type="InterPro" id="IPR006594">
    <property type="entry name" value="LisH"/>
</dbReference>
<dbReference type="PIRSF" id="PIRSF037647">
    <property type="entry name" value="Dynein_regulator_Lis1"/>
    <property type="match status" value="1"/>
</dbReference>
<dbReference type="PROSITE" id="PS50896">
    <property type="entry name" value="LISH"/>
    <property type="match status" value="1"/>
</dbReference>
<dbReference type="InterPro" id="IPR037190">
    <property type="entry name" value="LIS1_N"/>
</dbReference>
<evidence type="ECO:0000256" key="12">
    <source>
        <dbReference type="PROSITE-ProRule" id="PRU00221"/>
    </source>
</evidence>
<dbReference type="PROSITE" id="PS00678">
    <property type="entry name" value="WD_REPEATS_1"/>
    <property type="match status" value="4"/>
</dbReference>
<dbReference type="PRINTS" id="PR00320">
    <property type="entry name" value="GPROTEINBRPT"/>
</dbReference>
<dbReference type="InterPro" id="IPR017252">
    <property type="entry name" value="Dynein_regulator_LIS1"/>
</dbReference>
<comment type="subunit">
    <text evidence="11">Self-associates. Interacts with NDL1 and dynein.</text>
</comment>
<evidence type="ECO:0000256" key="5">
    <source>
        <dbReference type="ARBA" id="ARBA00022701"/>
    </source>
</evidence>
<dbReference type="SMART" id="SM00320">
    <property type="entry name" value="WD40"/>
    <property type="match status" value="7"/>
</dbReference>
<keyword evidence="4 11" id="KW-0132">Cell division</keyword>
<keyword evidence="9 11" id="KW-0206">Cytoskeleton</keyword>
<evidence type="ECO:0000256" key="7">
    <source>
        <dbReference type="ARBA" id="ARBA00022776"/>
    </source>
</evidence>
<keyword evidence="15" id="KW-1185">Reference proteome</keyword>
<comment type="function">
    <text evidence="11">Positively regulates the activity of the minus-end directed microtubule motor protein dynein. May enhance dynein-mediated microtubule sliding by targeting dynein to the microtubule plus end. Required for nuclear migration during vegetative growth as well as development. Required for retrograde early endosome (EE) transport from the hyphal tip. Required for localization of dynein to the mitotic spindle poles. Recruits additional proteins to the dynein complex at SPBs.</text>
</comment>
<comment type="similarity">
    <text evidence="11">Belongs to the WD repeat LIS1/nudF family.</text>
</comment>
<dbReference type="GO" id="GO:0000922">
    <property type="term" value="C:spindle pole"/>
    <property type="evidence" value="ECO:0007669"/>
    <property type="project" value="UniProtKB-SubCell"/>
</dbReference>
<dbReference type="PANTHER" id="PTHR19849">
    <property type="entry name" value="PHOSPHOLIPASE A-2-ACTIVATING PROTEIN"/>
    <property type="match status" value="1"/>
</dbReference>
<dbReference type="InterPro" id="IPR015943">
    <property type="entry name" value="WD40/YVTN_repeat-like_dom_sf"/>
</dbReference>
<feature type="repeat" description="WD" evidence="12">
    <location>
        <begin position="307"/>
        <end position="323"/>
    </location>
</feature>
<gene>
    <name evidence="14" type="primary">PAC1_4</name>
    <name evidence="11" type="synonym">LIS1</name>
    <name evidence="11" type="synonym">PAC1</name>
    <name evidence="14" type="ORF">HK100_002426</name>
</gene>
<keyword evidence="8 11" id="KW-0175">Coiled coil</keyword>
<dbReference type="GO" id="GO:0000132">
    <property type="term" value="P:establishment of mitotic spindle orientation"/>
    <property type="evidence" value="ECO:0007669"/>
    <property type="project" value="UniProtKB-UniRule"/>
</dbReference>
<dbReference type="InterPro" id="IPR020472">
    <property type="entry name" value="WD40_PAC1"/>
</dbReference>
<feature type="repeat" description="WD" evidence="12">
    <location>
        <begin position="189"/>
        <end position="230"/>
    </location>
</feature>
<evidence type="ECO:0000313" key="15">
    <source>
        <dbReference type="Proteomes" id="UP001211907"/>
    </source>
</evidence>
<dbReference type="PROSITE" id="PS50294">
    <property type="entry name" value="WD_REPEATS_REGION"/>
    <property type="match status" value="4"/>
</dbReference>
<evidence type="ECO:0000256" key="6">
    <source>
        <dbReference type="ARBA" id="ARBA00022737"/>
    </source>
</evidence>
<dbReference type="GO" id="GO:0005737">
    <property type="term" value="C:cytoplasm"/>
    <property type="evidence" value="ECO:0007669"/>
    <property type="project" value="UniProtKB-UniRule"/>
</dbReference>
<dbReference type="EMBL" id="JADGJH010001567">
    <property type="protein sequence ID" value="KAJ3112179.1"/>
    <property type="molecule type" value="Genomic_DNA"/>
</dbReference>
<evidence type="ECO:0000256" key="1">
    <source>
        <dbReference type="ARBA" id="ARBA00022448"/>
    </source>
</evidence>
<dbReference type="PANTHER" id="PTHR19849:SF1">
    <property type="entry name" value="F-BOX_WD REPEAT-CONTAINING PROTEIN 7"/>
    <property type="match status" value="1"/>
</dbReference>
<evidence type="ECO:0000256" key="8">
    <source>
        <dbReference type="ARBA" id="ARBA00023054"/>
    </source>
</evidence>
<feature type="repeat" description="WD" evidence="12">
    <location>
        <begin position="143"/>
        <end position="179"/>
    </location>
</feature>
<dbReference type="Gene3D" id="2.130.10.10">
    <property type="entry name" value="YVTN repeat-like/Quinoprotein amine dehydrogenase"/>
    <property type="match status" value="1"/>
</dbReference>
<dbReference type="GO" id="GO:0005634">
    <property type="term" value="C:nucleus"/>
    <property type="evidence" value="ECO:0007669"/>
    <property type="project" value="TreeGrafter"/>
</dbReference>
<comment type="domain">
    <text evidence="11">Dimerization mediated by the LisH domain may be required to activate dynein.</text>
</comment>
<comment type="caution">
    <text evidence="14">The sequence shown here is derived from an EMBL/GenBank/DDBJ whole genome shotgun (WGS) entry which is preliminary data.</text>
</comment>
<evidence type="ECO:0000256" key="10">
    <source>
        <dbReference type="ARBA" id="ARBA00023306"/>
    </source>
</evidence>
<dbReference type="SUPFAM" id="SSF50978">
    <property type="entry name" value="WD40 repeat-like"/>
    <property type="match status" value="1"/>
</dbReference>
<dbReference type="SMART" id="SM00667">
    <property type="entry name" value="LisH"/>
    <property type="match status" value="1"/>
</dbReference>
<keyword evidence="3 12" id="KW-0853">WD repeat</keyword>
<dbReference type="AlphaFoldDB" id="A0AAD5SWD4"/>
<evidence type="ECO:0000256" key="4">
    <source>
        <dbReference type="ARBA" id="ARBA00022618"/>
    </source>
</evidence>
<dbReference type="GO" id="GO:0070840">
    <property type="term" value="F:dynein complex binding"/>
    <property type="evidence" value="ECO:0007669"/>
    <property type="project" value="UniProtKB-UniRule"/>
</dbReference>
<dbReference type="GO" id="GO:0043161">
    <property type="term" value="P:proteasome-mediated ubiquitin-dependent protein catabolic process"/>
    <property type="evidence" value="ECO:0007669"/>
    <property type="project" value="TreeGrafter"/>
</dbReference>
<evidence type="ECO:0000256" key="9">
    <source>
        <dbReference type="ARBA" id="ARBA00023212"/>
    </source>
</evidence>
<dbReference type="Pfam" id="PF24951">
    <property type="entry name" value="LisH_PAC1"/>
    <property type="match status" value="1"/>
</dbReference>
<keyword evidence="5 11" id="KW-0493">Microtubule</keyword>
<dbReference type="InterPro" id="IPR001680">
    <property type="entry name" value="WD40_rpt"/>
</dbReference>
<keyword evidence="2 11" id="KW-0963">Cytoplasm</keyword>
<evidence type="ECO:0000256" key="11">
    <source>
        <dbReference type="HAMAP-Rule" id="MF_03141"/>
    </source>
</evidence>
<evidence type="ECO:0000313" key="14">
    <source>
        <dbReference type="EMBL" id="KAJ3112179.1"/>
    </source>
</evidence>
<feature type="repeat" description="WD" evidence="12">
    <location>
        <begin position="333"/>
        <end position="367"/>
    </location>
</feature>
<dbReference type="GO" id="GO:0051012">
    <property type="term" value="P:microtubule sliding"/>
    <property type="evidence" value="ECO:0007669"/>
    <property type="project" value="UniProtKB-UniRule"/>
</dbReference>
<dbReference type="InterPro" id="IPR036322">
    <property type="entry name" value="WD40_repeat_dom_sf"/>
</dbReference>
<dbReference type="SUPFAM" id="SSF109925">
    <property type="entry name" value="Lissencephaly-1 protein (Lis-1, PAF-AH alpha) N-terminal domain"/>
    <property type="match status" value="1"/>
</dbReference>
<dbReference type="PROSITE" id="PS50082">
    <property type="entry name" value="WD_REPEATS_2"/>
    <property type="match status" value="5"/>
</dbReference>
<keyword evidence="1 11" id="KW-0813">Transport</keyword>
<dbReference type="Gene3D" id="1.20.960.30">
    <property type="match status" value="1"/>
</dbReference>
<dbReference type="GO" id="GO:0043130">
    <property type="term" value="F:ubiquitin binding"/>
    <property type="evidence" value="ECO:0007669"/>
    <property type="project" value="TreeGrafter"/>
</dbReference>
<evidence type="ECO:0000256" key="2">
    <source>
        <dbReference type="ARBA" id="ARBA00022490"/>
    </source>
</evidence>
<name>A0AAD5SWD4_9FUNG</name>
<feature type="repeat" description="WD" evidence="12">
    <location>
        <begin position="101"/>
        <end position="142"/>
    </location>
</feature>
<dbReference type="CDD" id="cd00200">
    <property type="entry name" value="WD40"/>
    <property type="match status" value="1"/>
</dbReference>
<reference evidence="14" key="1">
    <citation type="submission" date="2020-05" db="EMBL/GenBank/DDBJ databases">
        <title>Phylogenomic resolution of chytrid fungi.</title>
        <authorList>
            <person name="Stajich J.E."/>
            <person name="Amses K."/>
            <person name="Simmons R."/>
            <person name="Seto K."/>
            <person name="Myers J."/>
            <person name="Bonds A."/>
            <person name="Quandt C.A."/>
            <person name="Barry K."/>
            <person name="Liu P."/>
            <person name="Grigoriev I."/>
            <person name="Longcore J.E."/>
            <person name="James T.Y."/>
        </authorList>
    </citation>
    <scope>NUCLEOTIDE SEQUENCE</scope>
    <source>
        <strain evidence="14">JEL0513</strain>
    </source>
</reference>
<dbReference type="GO" id="GO:0010992">
    <property type="term" value="P:ubiquitin recycling"/>
    <property type="evidence" value="ECO:0007669"/>
    <property type="project" value="TreeGrafter"/>
</dbReference>
<dbReference type="Pfam" id="PF00400">
    <property type="entry name" value="WD40"/>
    <property type="match status" value="7"/>
</dbReference>
<evidence type="ECO:0000259" key="13">
    <source>
        <dbReference type="Pfam" id="PF24951"/>
    </source>
</evidence>
<feature type="domain" description="PAC1-like LisH-like dimerisation" evidence="13">
    <location>
        <begin position="8"/>
        <end position="43"/>
    </location>
</feature>